<feature type="compositionally biased region" description="Low complexity" evidence="1">
    <location>
        <begin position="1"/>
        <end position="17"/>
    </location>
</feature>
<dbReference type="Pfam" id="PF11305">
    <property type="entry name" value="DUF3107"/>
    <property type="match status" value="1"/>
</dbReference>
<reference evidence="2" key="1">
    <citation type="submission" date="2020-05" db="EMBL/GenBank/DDBJ databases">
        <authorList>
            <person name="Chiriac C."/>
            <person name="Salcher M."/>
            <person name="Ghai R."/>
            <person name="Kavagutti S V."/>
        </authorList>
    </citation>
    <scope>NUCLEOTIDE SEQUENCE</scope>
</reference>
<accession>A0A6J6C3K8</accession>
<evidence type="ECO:0000313" key="2">
    <source>
        <dbReference type="EMBL" id="CAB4545776.1"/>
    </source>
</evidence>
<proteinExistence type="predicted"/>
<evidence type="ECO:0000256" key="1">
    <source>
        <dbReference type="SAM" id="MobiDB-lite"/>
    </source>
</evidence>
<dbReference type="EMBL" id="CAEZSV010000008">
    <property type="protein sequence ID" value="CAB4545776.1"/>
    <property type="molecule type" value="Genomic_DNA"/>
</dbReference>
<feature type="region of interest" description="Disordered" evidence="1">
    <location>
        <begin position="1"/>
        <end position="21"/>
    </location>
</feature>
<gene>
    <name evidence="2" type="ORF">UFOPK1506_00098</name>
</gene>
<dbReference type="InterPro" id="IPR021456">
    <property type="entry name" value="DUF3107"/>
</dbReference>
<sequence>MSTKKSAESSTSASSSKVEVRIGISDSPRELTIDLSNSADEIEATVARALNEGSHVSFTDERGRRLIVPAAKVGFIEVSARSERKVGFGTN</sequence>
<name>A0A6J6C3K8_9ZZZZ</name>
<organism evidence="2">
    <name type="scientific">freshwater metagenome</name>
    <dbReference type="NCBI Taxonomy" id="449393"/>
    <lineage>
        <taxon>unclassified sequences</taxon>
        <taxon>metagenomes</taxon>
        <taxon>ecological metagenomes</taxon>
    </lineage>
</organism>
<protein>
    <submittedName>
        <fullName evidence="2">Unannotated protein</fullName>
    </submittedName>
</protein>
<dbReference type="AlphaFoldDB" id="A0A6J6C3K8"/>